<keyword evidence="3" id="KW-1185">Reference proteome</keyword>
<evidence type="ECO:0008006" key="4">
    <source>
        <dbReference type="Google" id="ProtNLM"/>
    </source>
</evidence>
<evidence type="ECO:0000313" key="2">
    <source>
        <dbReference type="EMBL" id="GMN35524.1"/>
    </source>
</evidence>
<dbReference type="Proteomes" id="UP001187192">
    <property type="component" value="Unassembled WGS sequence"/>
</dbReference>
<dbReference type="EMBL" id="BTGU01000005">
    <property type="protein sequence ID" value="GMN35524.1"/>
    <property type="molecule type" value="Genomic_DNA"/>
</dbReference>
<name>A0AA87ZLI6_FICCA</name>
<protein>
    <recommendedName>
        <fullName evidence="4">Chloroplast thylakoid membrane</fullName>
    </recommendedName>
</protein>
<evidence type="ECO:0000256" key="1">
    <source>
        <dbReference type="SAM" id="MobiDB-lite"/>
    </source>
</evidence>
<comment type="caution">
    <text evidence="2">The sequence shown here is derived from an EMBL/GenBank/DDBJ whole genome shotgun (WGS) entry which is preliminary data.</text>
</comment>
<feature type="region of interest" description="Disordered" evidence="1">
    <location>
        <begin position="18"/>
        <end position="38"/>
    </location>
</feature>
<evidence type="ECO:0000313" key="3">
    <source>
        <dbReference type="Proteomes" id="UP001187192"/>
    </source>
</evidence>
<dbReference type="Gramene" id="FCD_00008889-RA">
    <property type="protein sequence ID" value="FCD_00008889-RA:cds"/>
    <property type="gene ID" value="FCD_00008889"/>
</dbReference>
<dbReference type="GO" id="GO:0009507">
    <property type="term" value="C:chloroplast"/>
    <property type="evidence" value="ECO:0007669"/>
    <property type="project" value="TreeGrafter"/>
</dbReference>
<accession>A0AA87ZLI6</accession>
<dbReference type="PANTHER" id="PTHR36398">
    <property type="entry name" value="PLASMA MEMBRANE FUSION PROTEIN"/>
    <property type="match status" value="1"/>
</dbReference>
<sequence>MVPSPVHGLFSRPASTVPALSSFPPNSNPPPLFPRKLHHPIQPSTAVSRRDLVSLSSLSLLPPLLRPSPATAFSIGISGPKDWLKEQKKKTSKFLFAPVDASRQSLRTAYLLLTTKDSDYSDKDMEEIQSLLRSAARDCVPGERNSFVSFQAKTGVEVCTFRLIVNNASSLLRNKDPVKLQAEAILNYLIRSFASLQDVANEADIKLPSERQRMADSLMATISSLDKFEQGVKDCLEV</sequence>
<gene>
    <name evidence="2" type="ORF">TIFTF001_005355</name>
</gene>
<reference evidence="2" key="1">
    <citation type="submission" date="2023-07" db="EMBL/GenBank/DDBJ databases">
        <title>draft genome sequence of fig (Ficus carica).</title>
        <authorList>
            <person name="Takahashi T."/>
            <person name="Nishimura K."/>
        </authorList>
    </citation>
    <scope>NUCLEOTIDE SEQUENCE</scope>
</reference>
<proteinExistence type="predicted"/>
<dbReference type="PANTHER" id="PTHR36398:SF1">
    <property type="entry name" value="PLASMA MEMBRANE FUSION PROTEIN"/>
    <property type="match status" value="1"/>
</dbReference>
<dbReference type="AlphaFoldDB" id="A0AA87ZLI6"/>
<organism evidence="2 3">
    <name type="scientific">Ficus carica</name>
    <name type="common">Common fig</name>
    <dbReference type="NCBI Taxonomy" id="3494"/>
    <lineage>
        <taxon>Eukaryota</taxon>
        <taxon>Viridiplantae</taxon>
        <taxon>Streptophyta</taxon>
        <taxon>Embryophyta</taxon>
        <taxon>Tracheophyta</taxon>
        <taxon>Spermatophyta</taxon>
        <taxon>Magnoliopsida</taxon>
        <taxon>eudicotyledons</taxon>
        <taxon>Gunneridae</taxon>
        <taxon>Pentapetalae</taxon>
        <taxon>rosids</taxon>
        <taxon>fabids</taxon>
        <taxon>Rosales</taxon>
        <taxon>Moraceae</taxon>
        <taxon>Ficeae</taxon>
        <taxon>Ficus</taxon>
    </lineage>
</organism>